<dbReference type="EMBL" id="MT142524">
    <property type="protein sequence ID" value="QJA84127.1"/>
    <property type="molecule type" value="Genomic_DNA"/>
</dbReference>
<evidence type="ECO:0008006" key="4">
    <source>
        <dbReference type="Google" id="ProtNLM"/>
    </source>
</evidence>
<evidence type="ECO:0000313" key="1">
    <source>
        <dbReference type="EMBL" id="QJA54707.1"/>
    </source>
</evidence>
<evidence type="ECO:0000313" key="3">
    <source>
        <dbReference type="EMBL" id="QJA84127.1"/>
    </source>
</evidence>
<sequence length="186" mass="20749">MGRQQSSVDRLPEDIREQLQALLRDPRCTQIDATHRINAILEAEGHPDRISKSAVNRYVGRMEEVGAKLRETREIAQMWIGKLGAEPQGEVGKLLNEMVRTLAFKMAMRAHEGEDDEPIDPKLLKSLAISVYRLERAASENVKLEAEIRKRTLAEAAKTAGATAKRAGLSDEAAEQIRRKILGIAE</sequence>
<reference evidence="1" key="1">
    <citation type="submission" date="2020-03" db="EMBL/GenBank/DDBJ databases">
        <title>The deep terrestrial virosphere.</title>
        <authorList>
            <person name="Holmfeldt K."/>
            <person name="Nilsson E."/>
            <person name="Simone D."/>
            <person name="Lopez-Fernandez M."/>
            <person name="Wu X."/>
            <person name="de Brujin I."/>
            <person name="Lundin D."/>
            <person name="Andersson A."/>
            <person name="Bertilsson S."/>
            <person name="Dopson M."/>
        </authorList>
    </citation>
    <scope>NUCLEOTIDE SEQUENCE</scope>
    <source>
        <strain evidence="3">MM415A00224</strain>
        <strain evidence="2">MM415B00387</strain>
        <strain evidence="1">TM448A05541</strain>
    </source>
</reference>
<accession>A0A6H2A539</accession>
<dbReference type="Pfam" id="PF11985">
    <property type="entry name" value="Phage_Mu_Gp27"/>
    <property type="match status" value="1"/>
</dbReference>
<gene>
    <name evidence="3" type="ORF">MM415A00224_0026</name>
    <name evidence="2" type="ORF">MM415B00387_0030</name>
    <name evidence="1" type="ORF">TM448A05541_0002</name>
</gene>
<proteinExistence type="predicted"/>
<name>A0A6H2A539_9ZZZZ</name>
<evidence type="ECO:0000313" key="2">
    <source>
        <dbReference type="EMBL" id="QJA65537.1"/>
    </source>
</evidence>
<dbReference type="AlphaFoldDB" id="A0A6H2A539"/>
<dbReference type="EMBL" id="MT144531">
    <property type="protein sequence ID" value="QJA54707.1"/>
    <property type="molecule type" value="Genomic_DNA"/>
</dbReference>
<organism evidence="1">
    <name type="scientific">viral metagenome</name>
    <dbReference type="NCBI Taxonomy" id="1070528"/>
    <lineage>
        <taxon>unclassified sequences</taxon>
        <taxon>metagenomes</taxon>
        <taxon>organismal metagenomes</taxon>
    </lineage>
</organism>
<dbReference type="InterPro" id="IPR021874">
    <property type="entry name" value="Phage_Mu_Gp27"/>
</dbReference>
<protein>
    <recommendedName>
        <fullName evidence="4">Terminase</fullName>
    </recommendedName>
</protein>
<dbReference type="EMBL" id="MT141540">
    <property type="protein sequence ID" value="QJA65537.1"/>
    <property type="molecule type" value="Genomic_DNA"/>
</dbReference>